<dbReference type="AlphaFoldDB" id="A0A9X2XXZ6"/>
<gene>
    <name evidence="1" type="ORF">OCK74_18940</name>
</gene>
<comment type="caution">
    <text evidence="1">The sequence shown here is derived from an EMBL/GenBank/DDBJ whole genome shotgun (WGS) entry which is preliminary data.</text>
</comment>
<evidence type="ECO:0000313" key="2">
    <source>
        <dbReference type="Proteomes" id="UP001155483"/>
    </source>
</evidence>
<sequence length="68" mass="8078">MGAFFKLTSKHSGELIAFFEFDVKDDNDLDYLNSFKETSSYVQQISLAEYDLLFREKRGKCYFFDLRV</sequence>
<organism evidence="1 2">
    <name type="scientific">Paraflavisolibacter caeni</name>
    <dbReference type="NCBI Taxonomy" id="2982496"/>
    <lineage>
        <taxon>Bacteria</taxon>
        <taxon>Pseudomonadati</taxon>
        <taxon>Bacteroidota</taxon>
        <taxon>Chitinophagia</taxon>
        <taxon>Chitinophagales</taxon>
        <taxon>Chitinophagaceae</taxon>
        <taxon>Paraflavisolibacter</taxon>
    </lineage>
</organism>
<keyword evidence="2" id="KW-1185">Reference proteome</keyword>
<name>A0A9X2XXZ6_9BACT</name>
<dbReference type="Proteomes" id="UP001155483">
    <property type="component" value="Unassembled WGS sequence"/>
</dbReference>
<dbReference type="RefSeq" id="WP_279298644.1">
    <property type="nucleotide sequence ID" value="NZ_JAOTIF010000018.1"/>
</dbReference>
<dbReference type="EMBL" id="JAOTIF010000018">
    <property type="protein sequence ID" value="MCU7551205.1"/>
    <property type="molecule type" value="Genomic_DNA"/>
</dbReference>
<evidence type="ECO:0000313" key="1">
    <source>
        <dbReference type="EMBL" id="MCU7551205.1"/>
    </source>
</evidence>
<proteinExistence type="predicted"/>
<accession>A0A9X2XXZ6</accession>
<protein>
    <submittedName>
        <fullName evidence="1">Uncharacterized protein</fullName>
    </submittedName>
</protein>
<reference evidence="1" key="2">
    <citation type="submission" date="2023-04" db="EMBL/GenBank/DDBJ databases">
        <title>Paracnuella aquatica gen. nov., sp. nov., a member of the family Chitinophagaceae isolated from a hot spring.</title>
        <authorList>
            <person name="Wang C."/>
        </authorList>
    </citation>
    <scope>NUCLEOTIDE SEQUENCE</scope>
    <source>
        <strain evidence="1">LB-8</strain>
    </source>
</reference>
<reference evidence="1" key="1">
    <citation type="submission" date="2022-09" db="EMBL/GenBank/DDBJ databases">
        <authorList>
            <person name="Yuan C."/>
            <person name="Ke Z."/>
        </authorList>
    </citation>
    <scope>NUCLEOTIDE SEQUENCE</scope>
    <source>
        <strain evidence="1">LB-8</strain>
    </source>
</reference>